<dbReference type="EMBL" id="JADJMH010000009">
    <property type="protein sequence ID" value="MBK7675337.1"/>
    <property type="molecule type" value="Genomic_DNA"/>
</dbReference>
<dbReference type="AlphaFoldDB" id="A0A935UG63"/>
<proteinExistence type="inferred from homology"/>
<evidence type="ECO:0000256" key="1">
    <source>
        <dbReference type="ARBA" id="ARBA00034120"/>
    </source>
</evidence>
<keyword evidence="3" id="KW-0808">Transferase</keyword>
<dbReference type="PANTHER" id="PTHR34047:SF8">
    <property type="entry name" value="PROTEIN YKFC"/>
    <property type="match status" value="1"/>
</dbReference>
<dbReference type="Pfam" id="PF00078">
    <property type="entry name" value="RVT_1"/>
    <property type="match status" value="1"/>
</dbReference>
<comment type="similarity">
    <text evidence="1">Belongs to the bacterial reverse transcriptase family.</text>
</comment>
<protein>
    <submittedName>
        <fullName evidence="3">RNA-directed DNA polymerase</fullName>
    </submittedName>
</protein>
<evidence type="ECO:0000313" key="3">
    <source>
        <dbReference type="EMBL" id="MBK7675337.1"/>
    </source>
</evidence>
<dbReference type="InterPro" id="IPR051083">
    <property type="entry name" value="GrpII_Intron_Splice-Mob/Def"/>
</dbReference>
<dbReference type="PANTHER" id="PTHR34047">
    <property type="entry name" value="NUCLEAR INTRON MATURASE 1, MITOCHONDRIAL-RELATED"/>
    <property type="match status" value="1"/>
</dbReference>
<accession>A0A935UG63</accession>
<dbReference type="InterPro" id="IPR043502">
    <property type="entry name" value="DNA/RNA_pol_sf"/>
</dbReference>
<evidence type="ECO:0000313" key="4">
    <source>
        <dbReference type="Proteomes" id="UP000697998"/>
    </source>
</evidence>
<dbReference type="InterPro" id="IPR000477">
    <property type="entry name" value="RT_dom"/>
</dbReference>
<name>A0A935UG63_9PROT</name>
<dbReference type="Proteomes" id="UP000697998">
    <property type="component" value="Unassembled WGS sequence"/>
</dbReference>
<dbReference type="CDD" id="cd01646">
    <property type="entry name" value="RT_Bac_retron_I"/>
    <property type="match status" value="1"/>
</dbReference>
<organism evidence="3 4">
    <name type="scientific">Candidatus Accumulibacter proximus</name>
    <dbReference type="NCBI Taxonomy" id="2954385"/>
    <lineage>
        <taxon>Bacteria</taxon>
        <taxon>Pseudomonadati</taxon>
        <taxon>Pseudomonadota</taxon>
        <taxon>Betaproteobacteria</taxon>
        <taxon>Candidatus Accumulibacter</taxon>
    </lineage>
</organism>
<keyword evidence="3" id="KW-0695">RNA-directed DNA polymerase</keyword>
<gene>
    <name evidence="3" type="ORF">IPJ27_11575</name>
</gene>
<dbReference type="SUPFAM" id="SSF56672">
    <property type="entry name" value="DNA/RNA polymerases"/>
    <property type="match status" value="1"/>
</dbReference>
<comment type="caution">
    <text evidence="3">The sequence shown here is derived from an EMBL/GenBank/DDBJ whole genome shotgun (WGS) entry which is preliminary data.</text>
</comment>
<evidence type="ECO:0000259" key="2">
    <source>
        <dbReference type="PROSITE" id="PS50878"/>
    </source>
</evidence>
<sequence>MARRESHLFARIADFTALREAALRAARGKRHKPRVAEFLAGLETEVLRLQRELLQGSWQPGGYTEFMVRESKPRLISAAPFRDRVVHHALCAVIGPLFERAFIARSYASLQGRGTHRAVAAYEKLRNHHRHVLRADVFRYFPAIDHAVLKQDIRRRIACAPTLWLCDTIIDGSNAQEPVNRYFPGDELFTPWERRRGLPIGNLTSQWFGNLYLDSLDHYVSEVLRAPYLRYLDDFALFADDPGRLACWREEIARFLEQPRLLLHPLKTQVSETRLPTQFLGYVLGPGSRRLLPGENLIRLRGRLRSLRDRWRAGTVSRDEVQQRLGAWIAHARHADTVGLRHGLFRGGWFDPRWGNESPVVSPARRR</sequence>
<feature type="domain" description="Reverse transcriptase" evidence="2">
    <location>
        <begin position="1"/>
        <end position="284"/>
    </location>
</feature>
<dbReference type="GO" id="GO:0003964">
    <property type="term" value="F:RNA-directed DNA polymerase activity"/>
    <property type="evidence" value="ECO:0007669"/>
    <property type="project" value="UniProtKB-KW"/>
</dbReference>
<keyword evidence="3" id="KW-0548">Nucleotidyltransferase</keyword>
<reference evidence="3 4" key="1">
    <citation type="submission" date="2020-10" db="EMBL/GenBank/DDBJ databases">
        <title>Connecting structure to function with the recovery of over 1000 high-quality activated sludge metagenome-assembled genomes encoding full-length rRNA genes using long-read sequencing.</title>
        <authorList>
            <person name="Singleton C.M."/>
            <person name="Petriglieri F."/>
            <person name="Kristensen J.M."/>
            <person name="Kirkegaard R.H."/>
            <person name="Michaelsen T.Y."/>
            <person name="Andersen M.H."/>
            <person name="Karst S.M."/>
            <person name="Dueholm M.S."/>
            <person name="Nielsen P.H."/>
            <person name="Albertsen M."/>
        </authorList>
    </citation>
    <scope>NUCLEOTIDE SEQUENCE [LARGE SCALE GENOMIC DNA]</scope>
    <source>
        <strain evidence="3">EsbW_18-Q3-R4-48_BATAC.285</strain>
    </source>
</reference>
<dbReference type="PROSITE" id="PS50878">
    <property type="entry name" value="RT_POL"/>
    <property type="match status" value="1"/>
</dbReference>